<keyword evidence="3" id="KW-1185">Reference proteome</keyword>
<name>A0A089ZRK4_9PSED</name>
<protein>
    <submittedName>
        <fullName evidence="2">Uncharacterized protein</fullName>
    </submittedName>
</protein>
<evidence type="ECO:0000313" key="3">
    <source>
        <dbReference type="Proteomes" id="UP000029499"/>
    </source>
</evidence>
<keyword evidence="1" id="KW-0472">Membrane</keyword>
<evidence type="ECO:0000256" key="1">
    <source>
        <dbReference type="SAM" id="Phobius"/>
    </source>
</evidence>
<evidence type="ECO:0000313" key="2">
    <source>
        <dbReference type="EMBL" id="AIS19536.1"/>
    </source>
</evidence>
<dbReference type="RefSeq" id="WP_043192842.1">
    <property type="nucleotide sequence ID" value="NZ_CP009533.1"/>
</dbReference>
<gene>
    <name evidence="2" type="ORF">LT40_19950</name>
</gene>
<feature type="transmembrane region" description="Helical" evidence="1">
    <location>
        <begin position="60"/>
        <end position="79"/>
    </location>
</feature>
<reference evidence="2 3" key="1">
    <citation type="journal article" date="2015" name="J. Biotechnol.">
        <title>Complete genome sequence of Pseudomonas rhizosphaerae IH5T (=DSM 16299T), a phosphate-solubilizing rhizobacterium for bacterial biofertilizer.</title>
        <authorList>
            <person name="Kwak Y."/>
            <person name="Jung B.K."/>
            <person name="Shin J.H."/>
        </authorList>
    </citation>
    <scope>NUCLEOTIDE SEQUENCE [LARGE SCALE GENOMIC DNA]</scope>
    <source>
        <strain evidence="2">DSM 16299</strain>
    </source>
</reference>
<organism evidence="2 3">
    <name type="scientific">Pseudomonas rhizosphaerae</name>
    <dbReference type="NCBI Taxonomy" id="216142"/>
    <lineage>
        <taxon>Bacteria</taxon>
        <taxon>Pseudomonadati</taxon>
        <taxon>Pseudomonadota</taxon>
        <taxon>Gammaproteobacteria</taxon>
        <taxon>Pseudomonadales</taxon>
        <taxon>Pseudomonadaceae</taxon>
        <taxon>Pseudomonas</taxon>
    </lineage>
</organism>
<sequence length="81" mass="8999">MKYFFIILASYASVYLCVSPLLDARVQDVIEGLEMRRRAADIEAYVEHVIAALNRSKLEYALFGGTLMAGLISAGVWLLSN</sequence>
<proteinExistence type="predicted"/>
<dbReference type="AlphaFoldDB" id="A0A089ZRK4"/>
<dbReference type="EMBL" id="CP009533">
    <property type="protein sequence ID" value="AIS19536.1"/>
    <property type="molecule type" value="Genomic_DNA"/>
</dbReference>
<accession>A0A089ZRK4</accession>
<keyword evidence="1" id="KW-0812">Transmembrane</keyword>
<dbReference type="HOGENOM" id="CLU_195311_0_0_6"/>
<dbReference type="KEGG" id="prh:LT40_19950"/>
<dbReference type="OrthoDB" id="6988302at2"/>
<dbReference type="Proteomes" id="UP000029499">
    <property type="component" value="Chromosome"/>
</dbReference>
<keyword evidence="1" id="KW-1133">Transmembrane helix</keyword>